<accession>A0AAD2CRD3</accession>
<evidence type="ECO:0000313" key="4">
    <source>
        <dbReference type="Proteomes" id="UP001295423"/>
    </source>
</evidence>
<evidence type="ECO:0000256" key="1">
    <source>
        <dbReference type="SAM" id="Coils"/>
    </source>
</evidence>
<feature type="region of interest" description="Disordered" evidence="2">
    <location>
        <begin position="1"/>
        <end position="48"/>
    </location>
</feature>
<proteinExistence type="predicted"/>
<keyword evidence="1" id="KW-0175">Coiled coil</keyword>
<sequence length="611" mass="69199">MEVVNNLNLNESHDMSDPDEGFYPIKSKKPYSRNSEYTERTERCSDFSDFSPEGLGEIGFAFKDNNNDSARTRSTASNSTRLSLSGRYDFDIQNENEELKSELSTVKAERDSLKTQVSVMSLEMARLREQLRLKAQENKAAPASVQEPVAAAATVPAVGETSQQQSPAVKRGSLLGRIFKRKTSKQNLMVEDDEELPLDISLIPTNSAPESPKKRRSMLKRIFSGKGKDLESIDAASEFVSDADGQETNEPQEEQEEGQEGTVQYVDWKRDPLPQDQEEPAQFSRVTMAGFMNSISEEEPVQDLEWKRDPLEVVNLPKVQEEDPVHAFTWKRMSTLSQAVMDEDSDMDSVDEPLTLEPTSTISTIVSAEDKTQQEPIHHIQWKRVPATLIFQWKRIPSTRRVMTIPEDEPVQYIKWERVPVIPTIDIKWERVPVTPTINIKWERIPSTRVMDPVIAEDEAGQDIKWERVRSIPTMPKDAKPVPEIHWYREPARTHTVQWARVTAPASPQKPNKPILKSALKSALKTNKFNNKPKSAVKSAGFSTDEPPSAAASAAPKKKRGVMIRESINEVNRVSKIRGSAWDNCFFTEEELGDFKYAAFLEECGLTEEDF</sequence>
<feature type="region of interest" description="Disordered" evidence="2">
    <location>
        <begin position="531"/>
        <end position="559"/>
    </location>
</feature>
<feature type="compositionally biased region" description="Basic and acidic residues" evidence="2">
    <location>
        <begin position="36"/>
        <end position="46"/>
    </location>
</feature>
<keyword evidence="4" id="KW-1185">Reference proteome</keyword>
<feature type="compositionally biased region" description="Polar residues" evidence="2">
    <location>
        <begin position="1"/>
        <end position="10"/>
    </location>
</feature>
<feature type="coiled-coil region" evidence="1">
    <location>
        <begin position="96"/>
        <end position="130"/>
    </location>
</feature>
<dbReference type="EMBL" id="CAKOGP040001147">
    <property type="protein sequence ID" value="CAJ1943843.1"/>
    <property type="molecule type" value="Genomic_DNA"/>
</dbReference>
<organism evidence="3 4">
    <name type="scientific">Cylindrotheca closterium</name>
    <dbReference type="NCBI Taxonomy" id="2856"/>
    <lineage>
        <taxon>Eukaryota</taxon>
        <taxon>Sar</taxon>
        <taxon>Stramenopiles</taxon>
        <taxon>Ochrophyta</taxon>
        <taxon>Bacillariophyta</taxon>
        <taxon>Bacillariophyceae</taxon>
        <taxon>Bacillariophycidae</taxon>
        <taxon>Bacillariales</taxon>
        <taxon>Bacillariaceae</taxon>
        <taxon>Cylindrotheca</taxon>
    </lineage>
</organism>
<evidence type="ECO:0000313" key="3">
    <source>
        <dbReference type="EMBL" id="CAJ1943843.1"/>
    </source>
</evidence>
<evidence type="ECO:0000256" key="2">
    <source>
        <dbReference type="SAM" id="MobiDB-lite"/>
    </source>
</evidence>
<feature type="region of interest" description="Disordered" evidence="2">
    <location>
        <begin position="240"/>
        <end position="261"/>
    </location>
</feature>
<dbReference type="Proteomes" id="UP001295423">
    <property type="component" value="Unassembled WGS sequence"/>
</dbReference>
<name>A0AAD2CRD3_9STRA</name>
<protein>
    <submittedName>
        <fullName evidence="3">Uncharacterized protein</fullName>
    </submittedName>
</protein>
<comment type="caution">
    <text evidence="3">The sequence shown here is derived from an EMBL/GenBank/DDBJ whole genome shotgun (WGS) entry which is preliminary data.</text>
</comment>
<reference evidence="3" key="1">
    <citation type="submission" date="2023-08" db="EMBL/GenBank/DDBJ databases">
        <authorList>
            <person name="Audoor S."/>
            <person name="Bilcke G."/>
        </authorList>
    </citation>
    <scope>NUCLEOTIDE SEQUENCE</scope>
</reference>
<dbReference type="AlphaFoldDB" id="A0AAD2CRD3"/>
<feature type="compositionally biased region" description="Acidic residues" evidence="2">
    <location>
        <begin position="244"/>
        <end position="259"/>
    </location>
</feature>
<gene>
    <name evidence="3" type="ORF">CYCCA115_LOCUS8625</name>
</gene>